<comment type="caution">
    <text evidence="2">The sequence shown here is derived from an EMBL/GenBank/DDBJ whole genome shotgun (WGS) entry which is preliminary data.</text>
</comment>
<evidence type="ECO:0000259" key="1">
    <source>
        <dbReference type="SMART" id="SM00974"/>
    </source>
</evidence>
<feature type="domain" description="Bacteriophage T5 Orf172 DNA-binding" evidence="1">
    <location>
        <begin position="171"/>
        <end position="248"/>
    </location>
</feature>
<keyword evidence="3" id="KW-1185">Reference proteome</keyword>
<evidence type="ECO:0000313" key="3">
    <source>
        <dbReference type="Proteomes" id="UP001223712"/>
    </source>
</evidence>
<dbReference type="RefSeq" id="WP_290334916.1">
    <property type="nucleotide sequence ID" value="NZ_JAUFQY010000002.1"/>
</dbReference>
<dbReference type="Pfam" id="PF13455">
    <property type="entry name" value="MUG113"/>
    <property type="match status" value="1"/>
</dbReference>
<protein>
    <submittedName>
        <fullName evidence="2">GIY-YIG nuclease family protein</fullName>
    </submittedName>
</protein>
<dbReference type="InterPro" id="IPR018306">
    <property type="entry name" value="Phage_T5_Orf172_DNA-bd"/>
</dbReference>
<organism evidence="2 3">
    <name type="scientific">Vibrio artabrorum</name>
    <dbReference type="NCBI Taxonomy" id="446374"/>
    <lineage>
        <taxon>Bacteria</taxon>
        <taxon>Pseudomonadati</taxon>
        <taxon>Pseudomonadota</taxon>
        <taxon>Gammaproteobacteria</taxon>
        <taxon>Vibrionales</taxon>
        <taxon>Vibrionaceae</taxon>
        <taxon>Vibrio</taxon>
    </lineage>
</organism>
<dbReference type="Proteomes" id="UP001223712">
    <property type="component" value="Unassembled WGS sequence"/>
</dbReference>
<name>A0ABT8CLG2_9VIBR</name>
<proteinExistence type="predicted"/>
<accession>A0ABT8CLG2</accession>
<gene>
    <name evidence="2" type="ORF">QWY96_15605</name>
</gene>
<dbReference type="SMART" id="SM00974">
    <property type="entry name" value="T5orf172"/>
    <property type="match status" value="1"/>
</dbReference>
<sequence length="255" mass="29309">MIGKKVTLYRFIEFVRASRNKSYLNEIETLLPTLVPPVDYLERNKSVAKTQITHKKNLSKKELKRERTAEKKANLALERESKIRTYGIQLCINALFEKADKTLHYVEKQFLHSLSQQNGSLIPSSEVSRLYRTMKKHGLVLTRANSGNITLSGFTMASKIQRAQLLYVIRQSGTNYCKIGISKDPKKRLRDMQTSSPTKLKLSLVFETKKNAIKLEKSLHKAFHKQRANGEWFLDISDEKVIETIADRGTVKKVL</sequence>
<reference evidence="3" key="1">
    <citation type="journal article" date="2019" name="Int. J. Syst. Evol. Microbiol.">
        <title>The Global Catalogue of Microorganisms (GCM) 10K type strain sequencing project: providing services to taxonomists for standard genome sequencing and annotation.</title>
        <authorList>
            <consortium name="The Broad Institute Genomics Platform"/>
            <consortium name="The Broad Institute Genome Sequencing Center for Infectious Disease"/>
            <person name="Wu L."/>
            <person name="Ma J."/>
        </authorList>
    </citation>
    <scope>NUCLEOTIDE SEQUENCE [LARGE SCALE GENOMIC DNA]</scope>
    <source>
        <strain evidence="3">CECT 7226</strain>
    </source>
</reference>
<evidence type="ECO:0000313" key="2">
    <source>
        <dbReference type="EMBL" id="MDN3701960.1"/>
    </source>
</evidence>
<dbReference type="EMBL" id="JAUFQY010000002">
    <property type="protein sequence ID" value="MDN3701960.1"/>
    <property type="molecule type" value="Genomic_DNA"/>
</dbReference>